<keyword evidence="4 12" id="KW-0378">Hydrolase</keyword>
<dbReference type="SMART" id="SM00235">
    <property type="entry name" value="ZnMc"/>
    <property type="match status" value="1"/>
</dbReference>
<comment type="subcellular location">
    <subcellularLocation>
        <location evidence="11">Zymogen granule</location>
    </subcellularLocation>
</comment>
<dbReference type="SUPFAM" id="SSF55486">
    <property type="entry name" value="Metalloproteases ('zincins'), catalytic domain"/>
    <property type="match status" value="1"/>
</dbReference>
<dbReference type="EC" id="3.4.24.-" evidence="13"/>
<sequence length="272" mass="31629">MDLRAIMFLLLLQLVALCYARPGWDQAVDNENLGGSDEESITETILRMNNGSSEYLLEGDLVIPRARTAMKCMNKKYSCLWPKSSNGNVEVPYIIVDKYTNEEKGRIVQALREIQARTCIRFPPRTTQKSYISFEPKFGCPSQMGRMGYKQVVSLQRFGCVQKGIIQHEVLHSLGFYHEHTRSDRDQHILIDWDNIQKYQRYNFKKQDTNNLNTPYDYSSLMHYGRTAFGINRAVTITPIPDSSVEIGQRRDISDLDIIRINRLYKCFNYEM</sequence>
<proteinExistence type="evidence at transcript level"/>
<feature type="binding site" evidence="12">
    <location>
        <position position="178"/>
    </location>
    <ligand>
        <name>Zn(2+)</name>
        <dbReference type="ChEBI" id="CHEBI:29105"/>
        <note>catalytic</note>
    </ligand>
</feature>
<evidence type="ECO:0000256" key="5">
    <source>
        <dbReference type="ARBA" id="ARBA00022833"/>
    </source>
</evidence>
<evidence type="ECO:0000256" key="8">
    <source>
        <dbReference type="ARBA" id="ARBA00023157"/>
    </source>
</evidence>
<feature type="signal peptide" evidence="13">
    <location>
        <begin position="1"/>
        <end position="20"/>
    </location>
</feature>
<evidence type="ECO:0000256" key="7">
    <source>
        <dbReference type="ARBA" id="ARBA00023145"/>
    </source>
</evidence>
<dbReference type="PANTHER" id="PTHR10127:SF839">
    <property type="entry name" value="HATCHING ENZYME 1.2-RELATED"/>
    <property type="match status" value="1"/>
</dbReference>
<reference evidence="15" key="1">
    <citation type="submission" date="2015-07" db="EMBL/GenBank/DDBJ databases">
        <title>An evolutionary insight of the hatching manners of seahorse and pipefish embryos protected by their parent.</title>
        <authorList>
            <person name="Kawaguchi M."/>
            <person name="Nakano Y."/>
            <person name="Kawahara R."/>
            <person name="Inokuchi M."/>
            <person name="Yorifuji M."/>
            <person name="Okubo R."/>
            <person name="Nagasawa T."/>
            <person name="Hiroi J."/>
            <person name="Kaneko T."/>
        </authorList>
    </citation>
    <scope>NUCLEOTIDE SEQUENCE</scope>
</reference>
<dbReference type="GO" id="GO:0042588">
    <property type="term" value="C:zymogen granule"/>
    <property type="evidence" value="ECO:0007669"/>
    <property type="project" value="UniProtKB-SubCell"/>
</dbReference>
<evidence type="ECO:0000256" key="1">
    <source>
        <dbReference type="ARBA" id="ARBA00022670"/>
    </source>
</evidence>
<keyword evidence="2 12" id="KW-0479">Metal-binding</keyword>
<dbReference type="InterPro" id="IPR024079">
    <property type="entry name" value="MetalloPept_cat_dom_sf"/>
</dbReference>
<feature type="active site" evidence="12">
    <location>
        <position position="169"/>
    </location>
</feature>
<protein>
    <recommendedName>
        <fullName evidence="13">Metalloendopeptidase</fullName>
        <ecNumber evidence="13">3.4.24.-</ecNumber>
    </recommendedName>
</protein>
<feature type="binding site" evidence="12">
    <location>
        <position position="172"/>
    </location>
    <ligand>
        <name>Zn(2+)</name>
        <dbReference type="ChEBI" id="CHEBI:29105"/>
        <note>catalytic</note>
    </ligand>
</feature>
<evidence type="ECO:0000256" key="9">
    <source>
        <dbReference type="ARBA" id="ARBA00023180"/>
    </source>
</evidence>
<feature type="binding site" evidence="12">
    <location>
        <position position="168"/>
    </location>
    <ligand>
        <name>Zn(2+)</name>
        <dbReference type="ChEBI" id="CHEBI:29105"/>
        <note>catalytic</note>
    </ligand>
</feature>
<dbReference type="PROSITE" id="PS51864">
    <property type="entry name" value="ASTACIN"/>
    <property type="match status" value="1"/>
</dbReference>
<feature type="chain" id="PRO_5006773329" description="Metalloendopeptidase" evidence="13">
    <location>
        <begin position="21"/>
        <end position="272"/>
    </location>
</feature>
<dbReference type="EMBL" id="LC065381">
    <property type="protein sequence ID" value="BAU29960.1"/>
    <property type="molecule type" value="mRNA"/>
</dbReference>
<gene>
    <name evidence="15" type="primary">ChLCE</name>
</gene>
<dbReference type="GO" id="GO:0004222">
    <property type="term" value="F:metalloendopeptidase activity"/>
    <property type="evidence" value="ECO:0007669"/>
    <property type="project" value="UniProtKB-UniRule"/>
</dbReference>
<keyword evidence="5 12" id="KW-0862">Zinc</keyword>
<keyword evidence="1 12" id="KW-0645">Protease</keyword>
<keyword evidence="7" id="KW-0865">Zymogen</keyword>
<feature type="domain" description="Peptidase M12A" evidence="14">
    <location>
        <begin position="68"/>
        <end position="268"/>
    </location>
</feature>
<dbReference type="InterPro" id="IPR001506">
    <property type="entry name" value="Peptidase_M12A"/>
</dbReference>
<evidence type="ECO:0000256" key="2">
    <source>
        <dbReference type="ARBA" id="ARBA00022723"/>
    </source>
</evidence>
<dbReference type="GO" id="GO:0008270">
    <property type="term" value="F:zinc ion binding"/>
    <property type="evidence" value="ECO:0007669"/>
    <property type="project" value="UniProtKB-UniRule"/>
</dbReference>
<dbReference type="GO" id="GO:0006508">
    <property type="term" value="P:proteolysis"/>
    <property type="evidence" value="ECO:0007669"/>
    <property type="project" value="UniProtKB-KW"/>
</dbReference>
<evidence type="ECO:0000256" key="12">
    <source>
        <dbReference type="PROSITE-ProRule" id="PRU01211"/>
    </source>
</evidence>
<evidence type="ECO:0000256" key="10">
    <source>
        <dbReference type="ARBA" id="ARBA00023329"/>
    </source>
</evidence>
<keyword evidence="9" id="KW-0325">Glycoprotein</keyword>
<dbReference type="FunFam" id="3.40.390.10:FF:000040">
    <property type="entry name" value="Metalloendopeptidase"/>
    <property type="match status" value="1"/>
</dbReference>
<evidence type="ECO:0000256" key="11">
    <source>
        <dbReference type="ARBA" id="ARBA00024324"/>
    </source>
</evidence>
<organism evidence="15">
    <name type="scientific">Corythoichthys haematopterus</name>
    <name type="common">Messmate pipefish</name>
    <name type="synonym">Syngnathus haematopterus</name>
    <dbReference type="NCBI Taxonomy" id="211658"/>
    <lineage>
        <taxon>Eukaryota</taxon>
        <taxon>Metazoa</taxon>
        <taxon>Chordata</taxon>
        <taxon>Craniata</taxon>
        <taxon>Vertebrata</taxon>
        <taxon>Euteleostomi</taxon>
        <taxon>Actinopterygii</taxon>
        <taxon>Neopterygii</taxon>
        <taxon>Teleostei</taxon>
        <taxon>Neoteleostei</taxon>
        <taxon>Acanthomorphata</taxon>
        <taxon>Syngnathiaria</taxon>
        <taxon>Syngnathiformes</taxon>
        <taxon>Syngnathoidei</taxon>
        <taxon>Syngnathidae</taxon>
        <taxon>Corythoichthys</taxon>
    </lineage>
</organism>
<dbReference type="AlphaFoldDB" id="A0A0U5BEE3"/>
<evidence type="ECO:0000256" key="3">
    <source>
        <dbReference type="ARBA" id="ARBA00022729"/>
    </source>
</evidence>
<evidence type="ECO:0000313" key="15">
    <source>
        <dbReference type="EMBL" id="BAU29960.1"/>
    </source>
</evidence>
<keyword evidence="10" id="KW-0968">Cytoplasmic vesicle</keyword>
<dbReference type="InterPro" id="IPR006026">
    <property type="entry name" value="Peptidase_Metallo"/>
</dbReference>
<evidence type="ECO:0000259" key="14">
    <source>
        <dbReference type="PROSITE" id="PS51864"/>
    </source>
</evidence>
<evidence type="ECO:0000256" key="6">
    <source>
        <dbReference type="ARBA" id="ARBA00023049"/>
    </source>
</evidence>
<comment type="cofactor">
    <cofactor evidence="12 13">
        <name>Zn(2+)</name>
        <dbReference type="ChEBI" id="CHEBI:29105"/>
    </cofactor>
    <text evidence="12 13">Binds 1 zinc ion per subunit.</text>
</comment>
<keyword evidence="8" id="KW-1015">Disulfide bond</keyword>
<keyword evidence="6 12" id="KW-0482">Metalloprotease</keyword>
<evidence type="ECO:0000256" key="13">
    <source>
        <dbReference type="RuleBase" id="RU361183"/>
    </source>
</evidence>
<evidence type="ECO:0000256" key="4">
    <source>
        <dbReference type="ARBA" id="ARBA00022801"/>
    </source>
</evidence>
<keyword evidence="3 13" id="KW-0732">Signal</keyword>
<dbReference type="PANTHER" id="PTHR10127">
    <property type="entry name" value="DISCOIDIN, CUB, EGF, LAMININ , AND ZINC METALLOPROTEASE DOMAIN CONTAINING"/>
    <property type="match status" value="1"/>
</dbReference>
<accession>A0A0U5BEE3</accession>
<dbReference type="PRINTS" id="PR00480">
    <property type="entry name" value="ASTACIN"/>
</dbReference>
<dbReference type="Gene3D" id="3.40.390.10">
    <property type="entry name" value="Collagenase (Catalytic Domain)"/>
    <property type="match status" value="1"/>
</dbReference>
<comment type="caution">
    <text evidence="12">Lacks conserved residue(s) required for the propagation of feature annotation.</text>
</comment>
<dbReference type="Pfam" id="PF01400">
    <property type="entry name" value="Astacin"/>
    <property type="match status" value="1"/>
</dbReference>
<name>A0A0U5BEE3_CORHM</name>